<dbReference type="InterPro" id="IPR058240">
    <property type="entry name" value="rSAM_sf"/>
</dbReference>
<dbReference type="InterPro" id="IPR007197">
    <property type="entry name" value="rSAM"/>
</dbReference>
<accession>A0A2G6KEU4</accession>
<dbReference type="InterPro" id="IPR006158">
    <property type="entry name" value="Cobalamin-bd"/>
</dbReference>
<dbReference type="PROSITE" id="PS51332">
    <property type="entry name" value="B12_BINDING"/>
    <property type="match status" value="1"/>
</dbReference>
<sequence>MKITFIRPNMNARKASDALQPLVFALLAGLTPPDIETTLYDDRIEDIPFDEPTDLVAMTVETFSAKRAYDIAARYRKRGVPVVMGGFHPTLVPKEAAQHATTIVVGDAESIWPQLIADFQQGRLQPTYRATALPSSLNIFFDRRMFEGKSYPPLSLVQWGRGCPHQCEFCSIHAMYDTYQYQRPIDDVITEVEALDSQWLFFVDDNLFAYTKQFTRLLEALKPLHLHWSCQISLEVSYDKTLMTLLEQSGCQAVLIGFESLQLSNLRQMNKLWNVSKLDYATAIKRFYDHGIMVCGTFVLGYDDDTPDSFEQCFDFALTHKLFLSNFNPLTPFPGTPLYRRLQQEGRLIRENWWLDEHYQYGQAVFHPKQMSAEELEQGCFDARRRFNTRASILQRAFHLKANMRNWRNAVFHCAANMINRKEVLRKQGAFLGEHF</sequence>
<dbReference type="GO" id="GO:0031419">
    <property type="term" value="F:cobalamin binding"/>
    <property type="evidence" value="ECO:0007669"/>
    <property type="project" value="InterPro"/>
</dbReference>
<protein>
    <submittedName>
        <fullName evidence="10">B12-binding domain-containing radical SAM protein</fullName>
    </submittedName>
</protein>
<organism evidence="10 11">
    <name type="scientific">candidate division KSB3 bacterium</name>
    <dbReference type="NCBI Taxonomy" id="2044937"/>
    <lineage>
        <taxon>Bacteria</taxon>
        <taxon>candidate division KSB3</taxon>
    </lineage>
</organism>
<dbReference type="SUPFAM" id="SSF102114">
    <property type="entry name" value="Radical SAM enzymes"/>
    <property type="match status" value="1"/>
</dbReference>
<keyword evidence="2" id="KW-0489">Methyltransferase</keyword>
<evidence type="ECO:0000256" key="1">
    <source>
        <dbReference type="ARBA" id="ARBA00001966"/>
    </source>
</evidence>
<feature type="domain" description="B12-binding" evidence="8">
    <location>
        <begin position="1"/>
        <end position="126"/>
    </location>
</feature>
<dbReference type="GO" id="GO:0003824">
    <property type="term" value="F:catalytic activity"/>
    <property type="evidence" value="ECO:0007669"/>
    <property type="project" value="InterPro"/>
</dbReference>
<dbReference type="CDD" id="cd01335">
    <property type="entry name" value="Radical_SAM"/>
    <property type="match status" value="1"/>
</dbReference>
<dbReference type="Pfam" id="PF04055">
    <property type="entry name" value="Radical_SAM"/>
    <property type="match status" value="1"/>
</dbReference>
<evidence type="ECO:0000259" key="8">
    <source>
        <dbReference type="PROSITE" id="PS51332"/>
    </source>
</evidence>
<dbReference type="Gene3D" id="3.40.50.280">
    <property type="entry name" value="Cobalamin-binding domain"/>
    <property type="match status" value="1"/>
</dbReference>
<evidence type="ECO:0000256" key="6">
    <source>
        <dbReference type="ARBA" id="ARBA00023004"/>
    </source>
</evidence>
<dbReference type="Proteomes" id="UP000230821">
    <property type="component" value="Unassembled WGS sequence"/>
</dbReference>
<keyword evidence="3" id="KW-0808">Transferase</keyword>
<dbReference type="Pfam" id="PF13282">
    <property type="entry name" value="DUF4070"/>
    <property type="match status" value="1"/>
</dbReference>
<gene>
    <name evidence="10" type="ORF">CSA56_08565</name>
</gene>
<dbReference type="AlphaFoldDB" id="A0A2G6KEU4"/>
<dbReference type="InterPro" id="IPR023404">
    <property type="entry name" value="rSAM_horseshoe"/>
</dbReference>
<comment type="cofactor">
    <cofactor evidence="1">
        <name>[4Fe-4S] cluster</name>
        <dbReference type="ChEBI" id="CHEBI:49883"/>
    </cofactor>
</comment>
<dbReference type="SFLD" id="SFLDS00029">
    <property type="entry name" value="Radical_SAM"/>
    <property type="match status" value="1"/>
</dbReference>
<comment type="caution">
    <text evidence="10">The sequence shown here is derived from an EMBL/GenBank/DDBJ whole genome shotgun (WGS) entry which is preliminary data.</text>
</comment>
<keyword evidence="6" id="KW-0408">Iron</keyword>
<dbReference type="GO" id="GO:0046872">
    <property type="term" value="F:metal ion binding"/>
    <property type="evidence" value="ECO:0007669"/>
    <property type="project" value="UniProtKB-KW"/>
</dbReference>
<dbReference type="EMBL" id="PDSK01000091">
    <property type="protein sequence ID" value="PIE34181.1"/>
    <property type="molecule type" value="Genomic_DNA"/>
</dbReference>
<dbReference type="InterPro" id="IPR025274">
    <property type="entry name" value="DUF4070"/>
</dbReference>
<dbReference type="InterPro" id="IPR034466">
    <property type="entry name" value="Methyltransferase_Class_B"/>
</dbReference>
<dbReference type="Gene3D" id="3.80.30.20">
    <property type="entry name" value="tm_1862 like domain"/>
    <property type="match status" value="1"/>
</dbReference>
<evidence type="ECO:0000259" key="9">
    <source>
        <dbReference type="PROSITE" id="PS51918"/>
    </source>
</evidence>
<evidence type="ECO:0000256" key="4">
    <source>
        <dbReference type="ARBA" id="ARBA00022691"/>
    </source>
</evidence>
<proteinExistence type="predicted"/>
<dbReference type="InterPro" id="IPR006638">
    <property type="entry name" value="Elp3/MiaA/NifB-like_rSAM"/>
</dbReference>
<keyword evidence="5" id="KW-0479">Metal-binding</keyword>
<keyword evidence="4" id="KW-0949">S-adenosyl-L-methionine</keyword>
<evidence type="ECO:0000256" key="7">
    <source>
        <dbReference type="ARBA" id="ARBA00023014"/>
    </source>
</evidence>
<dbReference type="SFLD" id="SFLDG01123">
    <property type="entry name" value="methyltransferase_(Class_B)"/>
    <property type="match status" value="1"/>
</dbReference>
<dbReference type="GO" id="GO:0051539">
    <property type="term" value="F:4 iron, 4 sulfur cluster binding"/>
    <property type="evidence" value="ECO:0007669"/>
    <property type="project" value="UniProtKB-KW"/>
</dbReference>
<dbReference type="GO" id="GO:0005829">
    <property type="term" value="C:cytosol"/>
    <property type="evidence" value="ECO:0007669"/>
    <property type="project" value="TreeGrafter"/>
</dbReference>
<dbReference type="CDD" id="cd02068">
    <property type="entry name" value="radical_SAM_B12_BD"/>
    <property type="match status" value="1"/>
</dbReference>
<dbReference type="SFLD" id="SFLDG01082">
    <property type="entry name" value="B12-binding_domain_containing"/>
    <property type="match status" value="1"/>
</dbReference>
<dbReference type="SMART" id="SM00729">
    <property type="entry name" value="Elp3"/>
    <property type="match status" value="1"/>
</dbReference>
<evidence type="ECO:0000313" key="10">
    <source>
        <dbReference type="EMBL" id="PIE34181.1"/>
    </source>
</evidence>
<evidence type="ECO:0000256" key="5">
    <source>
        <dbReference type="ARBA" id="ARBA00022723"/>
    </source>
</evidence>
<evidence type="ECO:0000256" key="3">
    <source>
        <dbReference type="ARBA" id="ARBA00022679"/>
    </source>
</evidence>
<feature type="domain" description="Radical SAM core" evidence="9">
    <location>
        <begin position="149"/>
        <end position="368"/>
    </location>
</feature>
<dbReference type="PANTHER" id="PTHR43409">
    <property type="entry name" value="ANAEROBIC MAGNESIUM-PROTOPORPHYRIN IX MONOMETHYL ESTER CYCLASE-RELATED"/>
    <property type="match status" value="1"/>
</dbReference>
<evidence type="ECO:0000313" key="11">
    <source>
        <dbReference type="Proteomes" id="UP000230821"/>
    </source>
</evidence>
<reference evidence="10 11" key="1">
    <citation type="submission" date="2017-10" db="EMBL/GenBank/DDBJ databases">
        <title>Novel microbial diversity and functional potential in the marine mammal oral microbiome.</title>
        <authorList>
            <person name="Dudek N.K."/>
            <person name="Sun C.L."/>
            <person name="Burstein D."/>
            <person name="Kantor R.S."/>
            <person name="Aliaga Goltsman D.S."/>
            <person name="Bik E.M."/>
            <person name="Thomas B.C."/>
            <person name="Banfield J.F."/>
            <person name="Relman D.A."/>
        </authorList>
    </citation>
    <scope>NUCLEOTIDE SEQUENCE [LARGE SCALE GENOMIC DNA]</scope>
    <source>
        <strain evidence="10">DOLJORAL78_47_16</strain>
    </source>
</reference>
<dbReference type="PANTHER" id="PTHR43409:SF7">
    <property type="entry name" value="BLL1977 PROTEIN"/>
    <property type="match status" value="1"/>
</dbReference>
<dbReference type="InterPro" id="IPR051198">
    <property type="entry name" value="BchE-like"/>
</dbReference>
<keyword evidence="7" id="KW-0411">Iron-sulfur</keyword>
<dbReference type="PROSITE" id="PS51918">
    <property type="entry name" value="RADICAL_SAM"/>
    <property type="match status" value="1"/>
</dbReference>
<evidence type="ECO:0000256" key="2">
    <source>
        <dbReference type="ARBA" id="ARBA00022603"/>
    </source>
</evidence>
<name>A0A2G6KEU4_9BACT</name>